<accession>A0A0S4KWT8</accession>
<gene>
    <name evidence="2" type="ORF">NITINOP_2702</name>
</gene>
<dbReference type="AlphaFoldDB" id="A0A0S4KWT8"/>
<keyword evidence="3" id="KW-1185">Reference proteome</keyword>
<dbReference type="InterPro" id="IPR035093">
    <property type="entry name" value="RelE/ParE_toxin_dom_sf"/>
</dbReference>
<dbReference type="RefSeq" id="WP_062486381.1">
    <property type="nucleotide sequence ID" value="NZ_LN885086.1"/>
</dbReference>
<reference evidence="3" key="1">
    <citation type="submission" date="2015-09" db="EMBL/GenBank/DDBJ databases">
        <authorList>
            <person name="Daims H."/>
        </authorList>
    </citation>
    <scope>NUCLEOTIDE SEQUENCE [LARGE SCALE GENOMIC DNA]</scope>
</reference>
<dbReference type="Gene3D" id="3.30.2310.20">
    <property type="entry name" value="RelE-like"/>
    <property type="match status" value="1"/>
</dbReference>
<dbReference type="KEGG" id="nio:NITINOP_2702"/>
<evidence type="ECO:0000313" key="3">
    <source>
        <dbReference type="Proteomes" id="UP000066284"/>
    </source>
</evidence>
<keyword evidence="1" id="KW-1277">Toxin-antitoxin system</keyword>
<dbReference type="STRING" id="1715989.NITINOP_2702"/>
<sequence>MKLLVDPEALVEARNAAFYEDSQPGLGKAFLASVEVATEEIVRHPLMWRRIKGRFRRYLIPRFPYGLIYAIHENTIYVAAVMHLKRKPGYWIARTRRSLS</sequence>
<proteinExistence type="predicted"/>
<dbReference type="Proteomes" id="UP000066284">
    <property type="component" value="Chromosome 1"/>
</dbReference>
<protein>
    <submittedName>
        <fullName evidence="2">Plasmid stabilization system</fullName>
    </submittedName>
</protein>
<evidence type="ECO:0000256" key="1">
    <source>
        <dbReference type="ARBA" id="ARBA00022649"/>
    </source>
</evidence>
<dbReference type="EMBL" id="LN885086">
    <property type="protein sequence ID" value="CUQ67674.1"/>
    <property type="molecule type" value="Genomic_DNA"/>
</dbReference>
<dbReference type="InterPro" id="IPR007712">
    <property type="entry name" value="RelE/ParE_toxin"/>
</dbReference>
<name>A0A0S4KWT8_9BACT</name>
<dbReference type="Pfam" id="PF05016">
    <property type="entry name" value="ParE_toxin"/>
    <property type="match status" value="1"/>
</dbReference>
<dbReference type="OrthoDB" id="278204at2"/>
<organism evidence="2 3">
    <name type="scientific">Candidatus Nitrospira inopinata</name>
    <dbReference type="NCBI Taxonomy" id="1715989"/>
    <lineage>
        <taxon>Bacteria</taxon>
        <taxon>Pseudomonadati</taxon>
        <taxon>Nitrospirota</taxon>
        <taxon>Nitrospiria</taxon>
        <taxon>Nitrospirales</taxon>
        <taxon>Nitrospiraceae</taxon>
        <taxon>Nitrospira</taxon>
    </lineage>
</organism>
<evidence type="ECO:0000313" key="2">
    <source>
        <dbReference type="EMBL" id="CUQ67674.1"/>
    </source>
</evidence>